<evidence type="ECO:0000313" key="2">
    <source>
        <dbReference type="EMBL" id="KAJ7645314.1"/>
    </source>
</evidence>
<feature type="compositionally biased region" description="Basic residues" evidence="1">
    <location>
        <begin position="193"/>
        <end position="203"/>
    </location>
</feature>
<feature type="compositionally biased region" description="Low complexity" evidence="1">
    <location>
        <begin position="57"/>
        <end position="76"/>
    </location>
</feature>
<accession>A0AAD7FVN4</accession>
<feature type="region of interest" description="Disordered" evidence="1">
    <location>
        <begin position="20"/>
        <end position="98"/>
    </location>
</feature>
<dbReference type="EMBL" id="JARKIE010000402">
    <property type="protein sequence ID" value="KAJ7645314.1"/>
    <property type="molecule type" value="Genomic_DNA"/>
</dbReference>
<dbReference type="Proteomes" id="UP001221757">
    <property type="component" value="Unassembled WGS sequence"/>
</dbReference>
<sequence length="218" mass="23889">MDAGQPVAIVFDIAALRGRPSSAPTTTTACSSTRYRRRRGARASGRTTPPFARKTLPAEAWAPSARAAPAVAAPPARHGPPPARGTRSMRAHRRSEARPVRTVAVHCYPVAQESKLHPRGFVAPLLSRSAYHAVFTDVDKGVIDAINVEHSYGVHILDNADEDNEVEEIPTSKACFPPRTTLPRARIRVPQTAHRHHGRGPRRTRQDRPAARPWDRAP</sequence>
<protein>
    <submittedName>
        <fullName evidence="2">Uncharacterized protein</fullName>
    </submittedName>
</protein>
<feature type="compositionally biased region" description="Low complexity" evidence="1">
    <location>
        <begin position="20"/>
        <end position="33"/>
    </location>
</feature>
<dbReference type="AlphaFoldDB" id="A0AAD7FVN4"/>
<gene>
    <name evidence="2" type="ORF">B0H17DRAFT_458258</name>
</gene>
<evidence type="ECO:0000256" key="1">
    <source>
        <dbReference type="SAM" id="MobiDB-lite"/>
    </source>
</evidence>
<reference evidence="2" key="1">
    <citation type="submission" date="2023-03" db="EMBL/GenBank/DDBJ databases">
        <title>Massive genome expansion in bonnet fungi (Mycena s.s.) driven by repeated elements and novel gene families across ecological guilds.</title>
        <authorList>
            <consortium name="Lawrence Berkeley National Laboratory"/>
            <person name="Harder C.B."/>
            <person name="Miyauchi S."/>
            <person name="Viragh M."/>
            <person name="Kuo A."/>
            <person name="Thoen E."/>
            <person name="Andreopoulos B."/>
            <person name="Lu D."/>
            <person name="Skrede I."/>
            <person name="Drula E."/>
            <person name="Henrissat B."/>
            <person name="Morin E."/>
            <person name="Kohler A."/>
            <person name="Barry K."/>
            <person name="LaButti K."/>
            <person name="Morin E."/>
            <person name="Salamov A."/>
            <person name="Lipzen A."/>
            <person name="Mereny Z."/>
            <person name="Hegedus B."/>
            <person name="Baldrian P."/>
            <person name="Stursova M."/>
            <person name="Weitz H."/>
            <person name="Taylor A."/>
            <person name="Grigoriev I.V."/>
            <person name="Nagy L.G."/>
            <person name="Martin F."/>
            <person name="Kauserud H."/>
        </authorList>
    </citation>
    <scope>NUCLEOTIDE SEQUENCE</scope>
    <source>
        <strain evidence="2">CBHHK067</strain>
    </source>
</reference>
<feature type="compositionally biased region" description="Basic and acidic residues" evidence="1">
    <location>
        <begin position="204"/>
        <end position="218"/>
    </location>
</feature>
<comment type="caution">
    <text evidence="2">The sequence shown here is derived from an EMBL/GenBank/DDBJ whole genome shotgun (WGS) entry which is preliminary data.</text>
</comment>
<dbReference type="Gene3D" id="3.40.50.720">
    <property type="entry name" value="NAD(P)-binding Rossmann-like Domain"/>
    <property type="match status" value="1"/>
</dbReference>
<evidence type="ECO:0000313" key="3">
    <source>
        <dbReference type="Proteomes" id="UP001221757"/>
    </source>
</evidence>
<keyword evidence="3" id="KW-1185">Reference proteome</keyword>
<organism evidence="2 3">
    <name type="scientific">Mycena rosella</name>
    <name type="common">Pink bonnet</name>
    <name type="synonym">Agaricus rosellus</name>
    <dbReference type="NCBI Taxonomy" id="1033263"/>
    <lineage>
        <taxon>Eukaryota</taxon>
        <taxon>Fungi</taxon>
        <taxon>Dikarya</taxon>
        <taxon>Basidiomycota</taxon>
        <taxon>Agaricomycotina</taxon>
        <taxon>Agaricomycetes</taxon>
        <taxon>Agaricomycetidae</taxon>
        <taxon>Agaricales</taxon>
        <taxon>Marasmiineae</taxon>
        <taxon>Mycenaceae</taxon>
        <taxon>Mycena</taxon>
    </lineage>
</organism>
<feature type="region of interest" description="Disordered" evidence="1">
    <location>
        <begin position="173"/>
        <end position="218"/>
    </location>
</feature>
<proteinExistence type="predicted"/>
<name>A0AAD7FVN4_MYCRO</name>